<reference evidence="2" key="1">
    <citation type="journal article" date="2019" name="Int. J. Syst. Evol. Microbiol.">
        <title>The Global Catalogue of Microorganisms (GCM) 10K type strain sequencing project: providing services to taxonomists for standard genome sequencing and annotation.</title>
        <authorList>
            <consortium name="The Broad Institute Genomics Platform"/>
            <consortium name="The Broad Institute Genome Sequencing Center for Infectious Disease"/>
            <person name="Wu L."/>
            <person name="Ma J."/>
        </authorList>
    </citation>
    <scope>NUCLEOTIDE SEQUENCE [LARGE SCALE GENOMIC DNA]</scope>
    <source>
        <strain evidence="2">CGMCC 4.7405</strain>
    </source>
</reference>
<protein>
    <submittedName>
        <fullName evidence="1">Uncharacterized protein</fullName>
    </submittedName>
</protein>
<proteinExistence type="predicted"/>
<name>A0ABV8C860_9PSEU</name>
<gene>
    <name evidence="1" type="ORF">ACFOWZ_42520</name>
</gene>
<sequence>MLPVLHPGNSALPAPAGAVREPEPPPPVQWCPTGAAGVENWCAARSPAPTADGPVLGFGPADWALPAVLHAHASGRPFAWFDDEASLVEATRHSTGPVTVCAAPGLLSRNVQDALTAAVSFTVPHEAMAAIAFPARPLSYLTARTLPILTRVVAAHHRRSPDRDRSALGLFPDKMIGVAEDDSLTFITGDDLTAAAVRQAPEPDLLMMWGHSREDLFNLGRDGVCGRSFEFLDARADARVPTCASAGSCVKQGEVVPINRLGAGAVVLGGCNVLRLGGTGLFAPEFSLAFSALEDSASVVVTASGVVIGSPAEFVLLHRLLRGGNSVGESTRLLNAMLPFLGPDSPSYQVLGEGERTLFTPAPETGTSSTQVLEDHTRAEFRGVCAEYVTVEVPHFDPGLQVRFTDDSPQRPQLYFGVVPNVDGSATVHLIGPSRLADATFTVSVSTSRAGTDAIAAVQAATTTLQAYGKLLRGYHPKIKSREPEWRSTQTYLIRQASQAGYDVSACSETDRRAVATAAEIHAVDRALCQHYVERTASARAFTFHEQCLFEDGTFTVTRHAVADACPYCGDEVMHRTVESSVVAEARRVVGICRTCGTIWDRPQHLPAPLLLTDPVLRPAVAQAVGLELRNPLDRRIRGWAGLTVRRARQFGYVTEPSVAEVVLAPGEREVVEFSLSTTESVPTDAEFLRAYFSSELSLTVAQRTIWTAPPQGLVERPASDLSHHW</sequence>
<organism evidence="1 2">
    <name type="scientific">Lentzea rhizosphaerae</name>
    <dbReference type="NCBI Taxonomy" id="2041025"/>
    <lineage>
        <taxon>Bacteria</taxon>
        <taxon>Bacillati</taxon>
        <taxon>Actinomycetota</taxon>
        <taxon>Actinomycetes</taxon>
        <taxon>Pseudonocardiales</taxon>
        <taxon>Pseudonocardiaceae</taxon>
        <taxon>Lentzea</taxon>
    </lineage>
</organism>
<comment type="caution">
    <text evidence="1">The sequence shown here is derived from an EMBL/GenBank/DDBJ whole genome shotgun (WGS) entry which is preliminary data.</text>
</comment>
<evidence type="ECO:0000313" key="2">
    <source>
        <dbReference type="Proteomes" id="UP001595690"/>
    </source>
</evidence>
<keyword evidence="2" id="KW-1185">Reference proteome</keyword>
<dbReference type="Proteomes" id="UP001595690">
    <property type="component" value="Unassembled WGS sequence"/>
</dbReference>
<evidence type="ECO:0000313" key="1">
    <source>
        <dbReference type="EMBL" id="MFC3898182.1"/>
    </source>
</evidence>
<accession>A0ABV8C860</accession>
<dbReference type="EMBL" id="JBHRZI010000046">
    <property type="protein sequence ID" value="MFC3898182.1"/>
    <property type="molecule type" value="Genomic_DNA"/>
</dbReference>
<dbReference type="RefSeq" id="WP_382379658.1">
    <property type="nucleotide sequence ID" value="NZ_JBHRZI010000046.1"/>
</dbReference>